<keyword evidence="2" id="KW-1185">Reference proteome</keyword>
<dbReference type="Pfam" id="PF06289">
    <property type="entry name" value="FlbD"/>
    <property type="match status" value="1"/>
</dbReference>
<evidence type="ECO:0000313" key="2">
    <source>
        <dbReference type="Proteomes" id="UP001407405"/>
    </source>
</evidence>
<dbReference type="InterPro" id="IPR009384">
    <property type="entry name" value="SwrD-like"/>
</dbReference>
<protein>
    <submittedName>
        <fullName evidence="1">Flagellar FlbD family protein</fullName>
    </submittedName>
</protein>
<dbReference type="EMBL" id="JBCITM010000002">
    <property type="protein sequence ID" value="MEN1759443.1"/>
    <property type="molecule type" value="Genomic_DNA"/>
</dbReference>
<dbReference type="RefSeq" id="WP_343184799.1">
    <property type="nucleotide sequence ID" value="NZ_JBCITM010000002.1"/>
</dbReference>
<proteinExistence type="predicted"/>
<accession>A0ABU9VQZ2</accession>
<keyword evidence="1" id="KW-0969">Cilium</keyword>
<keyword evidence="1" id="KW-0966">Cell projection</keyword>
<comment type="caution">
    <text evidence="1">The sequence shown here is derived from an EMBL/GenBank/DDBJ whole genome shotgun (WGS) entry which is preliminary data.</text>
</comment>
<gene>
    <name evidence="1" type="ORF">AAIG11_03060</name>
</gene>
<evidence type="ECO:0000313" key="1">
    <source>
        <dbReference type="EMBL" id="MEN1759443.1"/>
    </source>
</evidence>
<dbReference type="Proteomes" id="UP001407405">
    <property type="component" value="Unassembled WGS sequence"/>
</dbReference>
<keyword evidence="1" id="KW-0282">Flagellum</keyword>
<dbReference type="PANTHER" id="PTHR39185">
    <property type="entry name" value="SWARMING MOTILITY PROTEIN SWRD"/>
    <property type="match status" value="1"/>
</dbReference>
<reference evidence="1 2" key="1">
    <citation type="submission" date="2024-04" db="EMBL/GenBank/DDBJ databases">
        <title>Genome sequencing and metabolic network reconstruction of aminoacids and betaine degradation by Anoxynatronum sibiricum.</title>
        <authorList>
            <person name="Detkova E.N."/>
            <person name="Boltjanskaja Y.V."/>
            <person name="Mardanov A.V."/>
            <person name="Kevbrin V."/>
        </authorList>
    </citation>
    <scope>NUCLEOTIDE SEQUENCE [LARGE SCALE GENOMIC DNA]</scope>
    <source>
        <strain evidence="1 2">Z-7981</strain>
    </source>
</reference>
<dbReference type="PANTHER" id="PTHR39185:SF1">
    <property type="entry name" value="SWARMING MOTILITY PROTEIN SWRD"/>
    <property type="match status" value="1"/>
</dbReference>
<organism evidence="1 2">
    <name type="scientific">Anoxynatronum sibiricum</name>
    <dbReference type="NCBI Taxonomy" id="210623"/>
    <lineage>
        <taxon>Bacteria</taxon>
        <taxon>Bacillati</taxon>
        <taxon>Bacillota</taxon>
        <taxon>Clostridia</taxon>
        <taxon>Eubacteriales</taxon>
        <taxon>Clostridiaceae</taxon>
        <taxon>Anoxynatronum</taxon>
    </lineage>
</organism>
<sequence>MIRLKRLNQSEIIINAELVQSIEETPDTVITLTNGQKIVVVDSVDEILEKVIQYKRNIHSQLSI</sequence>
<name>A0ABU9VQZ2_9CLOT</name>